<keyword evidence="1" id="KW-0732">Signal</keyword>
<keyword evidence="3" id="KW-1185">Reference proteome</keyword>
<organism evidence="2 3">
    <name type="scientific">Acrasis kona</name>
    <dbReference type="NCBI Taxonomy" id="1008807"/>
    <lineage>
        <taxon>Eukaryota</taxon>
        <taxon>Discoba</taxon>
        <taxon>Heterolobosea</taxon>
        <taxon>Tetramitia</taxon>
        <taxon>Eutetramitia</taxon>
        <taxon>Acrasidae</taxon>
        <taxon>Acrasis</taxon>
    </lineage>
</organism>
<protein>
    <submittedName>
        <fullName evidence="2">Uncharacterized protein</fullName>
    </submittedName>
</protein>
<name>A0AAW2YHV7_9EUKA</name>
<evidence type="ECO:0000313" key="3">
    <source>
        <dbReference type="Proteomes" id="UP001431209"/>
    </source>
</evidence>
<reference evidence="2 3" key="1">
    <citation type="submission" date="2024-03" db="EMBL/GenBank/DDBJ databases">
        <title>The Acrasis kona genome and developmental transcriptomes reveal deep origins of eukaryotic multicellular pathways.</title>
        <authorList>
            <person name="Sheikh S."/>
            <person name="Fu C.-J."/>
            <person name="Brown M.W."/>
            <person name="Baldauf S.L."/>
        </authorList>
    </citation>
    <scope>NUCLEOTIDE SEQUENCE [LARGE SCALE GENOMIC DNA]</scope>
    <source>
        <strain evidence="2 3">ATCC MYA-3509</strain>
    </source>
</reference>
<dbReference type="AlphaFoldDB" id="A0AAW2YHV7"/>
<evidence type="ECO:0000313" key="2">
    <source>
        <dbReference type="EMBL" id="KAL0476340.1"/>
    </source>
</evidence>
<gene>
    <name evidence="2" type="ORF">AKO1_006264</name>
</gene>
<accession>A0AAW2YHV7</accession>
<proteinExistence type="predicted"/>
<dbReference type="Proteomes" id="UP001431209">
    <property type="component" value="Unassembled WGS sequence"/>
</dbReference>
<evidence type="ECO:0000256" key="1">
    <source>
        <dbReference type="SAM" id="SignalP"/>
    </source>
</evidence>
<sequence length="185" mass="20247">MRGMIAATTFLLLLIQVVVCTHSRSLADIAMTSSIPTTTGPPVTTNLTLDSVETHIGNVPTSPPRSFMLYNSRIGNSTFKSQTPFRALVSSLARAKSIHLSFNVSDYKGEVSVLVEASSTNGRILGSRTITIRRPGPFSTDVTQIIKTTNLKRLQQQLYNPRIIFGLTAISPGIYQYLFSRVAQN</sequence>
<comment type="caution">
    <text evidence="2">The sequence shown here is derived from an EMBL/GenBank/DDBJ whole genome shotgun (WGS) entry which is preliminary data.</text>
</comment>
<feature type="chain" id="PRO_5043430640" evidence="1">
    <location>
        <begin position="21"/>
        <end position="185"/>
    </location>
</feature>
<dbReference type="EMBL" id="JAOPGA020000019">
    <property type="protein sequence ID" value="KAL0476340.1"/>
    <property type="molecule type" value="Genomic_DNA"/>
</dbReference>
<feature type="signal peptide" evidence="1">
    <location>
        <begin position="1"/>
        <end position="20"/>
    </location>
</feature>